<keyword evidence="1" id="KW-0547">Nucleotide-binding</keyword>
<evidence type="ECO:0000256" key="1">
    <source>
        <dbReference type="PROSITE-ProRule" id="PRU10141"/>
    </source>
</evidence>
<feature type="non-terminal residue" evidence="3">
    <location>
        <position position="101"/>
    </location>
</feature>
<dbReference type="PROSITE" id="PS50011">
    <property type="entry name" value="PROTEIN_KINASE_DOM"/>
    <property type="match status" value="1"/>
</dbReference>
<reference evidence="3" key="2">
    <citation type="submission" date="2021-08" db="EMBL/GenBank/DDBJ databases">
        <authorList>
            <person name="Gostincar C."/>
            <person name="Sun X."/>
            <person name="Song Z."/>
            <person name="Gunde-Cimerman N."/>
        </authorList>
    </citation>
    <scope>NUCLEOTIDE SEQUENCE</scope>
    <source>
        <strain evidence="3">EXF-9911</strain>
    </source>
</reference>
<comment type="caution">
    <text evidence="3">The sequence shown here is derived from an EMBL/GenBank/DDBJ whole genome shotgun (WGS) entry which is preliminary data.</text>
</comment>
<dbReference type="Gene3D" id="3.30.200.20">
    <property type="entry name" value="Phosphorylase Kinase, domain 1"/>
    <property type="match status" value="1"/>
</dbReference>
<organism evidence="3 4">
    <name type="scientific">Aureobasidium melanogenum</name>
    <name type="common">Aureobasidium pullulans var. melanogenum</name>
    <dbReference type="NCBI Taxonomy" id="46634"/>
    <lineage>
        <taxon>Eukaryota</taxon>
        <taxon>Fungi</taxon>
        <taxon>Dikarya</taxon>
        <taxon>Ascomycota</taxon>
        <taxon>Pezizomycotina</taxon>
        <taxon>Dothideomycetes</taxon>
        <taxon>Dothideomycetidae</taxon>
        <taxon>Dothideales</taxon>
        <taxon>Saccotheciaceae</taxon>
        <taxon>Aureobasidium</taxon>
    </lineage>
</organism>
<dbReference type="InterPro" id="IPR000719">
    <property type="entry name" value="Prot_kinase_dom"/>
</dbReference>
<name>A0A9P8DY12_AURME</name>
<dbReference type="Proteomes" id="UP000779574">
    <property type="component" value="Unassembled WGS sequence"/>
</dbReference>
<dbReference type="InterPro" id="IPR017441">
    <property type="entry name" value="Protein_kinase_ATP_BS"/>
</dbReference>
<keyword evidence="1" id="KW-0067">ATP-binding</keyword>
<feature type="domain" description="Protein kinase" evidence="2">
    <location>
        <begin position="45"/>
        <end position="101"/>
    </location>
</feature>
<sequence>MNSNHLDPFSAVGAGTKQKQIQDAKDMYQVVVDRAARTNTAVPDYEFLELIGKGSFGRVYKCKNNATQDLVAVKIIDVDDLDYKLDLDQKDEAIEDFRKEV</sequence>
<dbReference type="InterPro" id="IPR011009">
    <property type="entry name" value="Kinase-like_dom_sf"/>
</dbReference>
<reference evidence="3" key="1">
    <citation type="journal article" date="2021" name="J Fungi (Basel)">
        <title>Virulence traits and population genomics of the black yeast Aureobasidium melanogenum.</title>
        <authorList>
            <person name="Cernosa A."/>
            <person name="Sun X."/>
            <person name="Gostincar C."/>
            <person name="Fang C."/>
            <person name="Gunde-Cimerman N."/>
            <person name="Song Z."/>
        </authorList>
    </citation>
    <scope>NUCLEOTIDE SEQUENCE</scope>
    <source>
        <strain evidence="3">EXF-9911</strain>
    </source>
</reference>
<proteinExistence type="predicted"/>
<dbReference type="SUPFAM" id="SSF56112">
    <property type="entry name" value="Protein kinase-like (PK-like)"/>
    <property type="match status" value="1"/>
</dbReference>
<dbReference type="GO" id="GO:0004672">
    <property type="term" value="F:protein kinase activity"/>
    <property type="evidence" value="ECO:0007669"/>
    <property type="project" value="InterPro"/>
</dbReference>
<accession>A0A9P8DY12</accession>
<gene>
    <name evidence="3" type="ORF">KCU76_g18745</name>
</gene>
<evidence type="ECO:0000313" key="4">
    <source>
        <dbReference type="Proteomes" id="UP000779574"/>
    </source>
</evidence>
<feature type="binding site" evidence="1">
    <location>
        <position position="74"/>
    </location>
    <ligand>
        <name>ATP</name>
        <dbReference type="ChEBI" id="CHEBI:30616"/>
    </ligand>
</feature>
<dbReference type="GO" id="GO:0005524">
    <property type="term" value="F:ATP binding"/>
    <property type="evidence" value="ECO:0007669"/>
    <property type="project" value="UniProtKB-UniRule"/>
</dbReference>
<protein>
    <recommendedName>
        <fullName evidence="2">Protein kinase domain-containing protein</fullName>
    </recommendedName>
</protein>
<dbReference type="AlphaFoldDB" id="A0A9P8DY12"/>
<dbReference type="PROSITE" id="PS00107">
    <property type="entry name" value="PROTEIN_KINASE_ATP"/>
    <property type="match status" value="1"/>
</dbReference>
<evidence type="ECO:0000313" key="3">
    <source>
        <dbReference type="EMBL" id="KAG9664069.1"/>
    </source>
</evidence>
<evidence type="ECO:0000259" key="2">
    <source>
        <dbReference type="PROSITE" id="PS50011"/>
    </source>
</evidence>
<dbReference type="Pfam" id="PF00069">
    <property type="entry name" value="Pkinase"/>
    <property type="match status" value="1"/>
</dbReference>
<dbReference type="EMBL" id="JAHFXF010001716">
    <property type="protein sequence ID" value="KAG9664069.1"/>
    <property type="molecule type" value="Genomic_DNA"/>
</dbReference>